<organism evidence="2 3">
    <name type="scientific">Zasmidium cellare ATCC 36951</name>
    <dbReference type="NCBI Taxonomy" id="1080233"/>
    <lineage>
        <taxon>Eukaryota</taxon>
        <taxon>Fungi</taxon>
        <taxon>Dikarya</taxon>
        <taxon>Ascomycota</taxon>
        <taxon>Pezizomycotina</taxon>
        <taxon>Dothideomycetes</taxon>
        <taxon>Dothideomycetidae</taxon>
        <taxon>Mycosphaerellales</taxon>
        <taxon>Mycosphaerellaceae</taxon>
        <taxon>Zasmidium</taxon>
    </lineage>
</organism>
<evidence type="ECO:0008006" key="4">
    <source>
        <dbReference type="Google" id="ProtNLM"/>
    </source>
</evidence>
<dbReference type="Pfam" id="PF17784">
    <property type="entry name" value="Sulfotransfer_4"/>
    <property type="match status" value="1"/>
</dbReference>
<evidence type="ECO:0000256" key="1">
    <source>
        <dbReference type="SAM" id="Phobius"/>
    </source>
</evidence>
<dbReference type="OrthoDB" id="408152at2759"/>
<keyword evidence="1" id="KW-1133">Transmembrane helix</keyword>
<evidence type="ECO:0000313" key="2">
    <source>
        <dbReference type="EMBL" id="KAF2167994.1"/>
    </source>
</evidence>
<dbReference type="AlphaFoldDB" id="A0A6A6CLA5"/>
<protein>
    <recommendedName>
        <fullName evidence="4">P-loop containing nucleoside triphosphate hydrolase protein</fullName>
    </recommendedName>
</protein>
<dbReference type="SUPFAM" id="SSF52540">
    <property type="entry name" value="P-loop containing nucleoside triphosphate hydrolases"/>
    <property type="match status" value="1"/>
</dbReference>
<reference evidence="2" key="1">
    <citation type="journal article" date="2020" name="Stud. Mycol.">
        <title>101 Dothideomycetes genomes: a test case for predicting lifestyles and emergence of pathogens.</title>
        <authorList>
            <person name="Haridas S."/>
            <person name="Albert R."/>
            <person name="Binder M."/>
            <person name="Bloem J."/>
            <person name="Labutti K."/>
            <person name="Salamov A."/>
            <person name="Andreopoulos B."/>
            <person name="Baker S."/>
            <person name="Barry K."/>
            <person name="Bills G."/>
            <person name="Bluhm B."/>
            <person name="Cannon C."/>
            <person name="Castanera R."/>
            <person name="Culley D."/>
            <person name="Daum C."/>
            <person name="Ezra D."/>
            <person name="Gonzalez J."/>
            <person name="Henrissat B."/>
            <person name="Kuo A."/>
            <person name="Liang C."/>
            <person name="Lipzen A."/>
            <person name="Lutzoni F."/>
            <person name="Magnuson J."/>
            <person name="Mondo S."/>
            <person name="Nolan M."/>
            <person name="Ohm R."/>
            <person name="Pangilinan J."/>
            <person name="Park H.-J."/>
            <person name="Ramirez L."/>
            <person name="Alfaro M."/>
            <person name="Sun H."/>
            <person name="Tritt A."/>
            <person name="Yoshinaga Y."/>
            <person name="Zwiers L.-H."/>
            <person name="Turgeon B."/>
            <person name="Goodwin S."/>
            <person name="Spatafora J."/>
            <person name="Crous P."/>
            <person name="Grigoriev I."/>
        </authorList>
    </citation>
    <scope>NUCLEOTIDE SEQUENCE</scope>
    <source>
        <strain evidence="2">ATCC 36951</strain>
    </source>
</reference>
<proteinExistence type="predicted"/>
<dbReference type="InterPro" id="IPR040632">
    <property type="entry name" value="Sulfotransfer_4"/>
</dbReference>
<dbReference type="Gene3D" id="3.40.50.300">
    <property type="entry name" value="P-loop containing nucleotide triphosphate hydrolases"/>
    <property type="match status" value="1"/>
</dbReference>
<keyword evidence="1" id="KW-0472">Membrane</keyword>
<sequence>MHPWLVRVCLFLFPIKESRLKRDRQLRVLALGLPRTGTDSLRQALIDLGFDGVHHGFRMASNRSETPQWVRLAYAAGQFDRVLGNCEAATDVPSAAFATELLCAYPEAKVIVNYRDDMSAWRRSVLDSIEKFLDDQDANWWKWSLQFFDPDIFWARRVHWWLWRRLFDGSFHQDGTDFYQEHYRRIEDVLISQGRPYLKWKVQDGWASLCDFLEMDTPMGTFPCGNGPTDFEARNLLLQKQSLENAQQKARACIALLITAGGFIAAFAAHHIGDKYYRAL</sequence>
<dbReference type="RefSeq" id="XP_033668883.1">
    <property type="nucleotide sequence ID" value="XM_033816569.1"/>
</dbReference>
<gene>
    <name evidence="2" type="ORF">M409DRAFT_65558</name>
</gene>
<evidence type="ECO:0000313" key="3">
    <source>
        <dbReference type="Proteomes" id="UP000799537"/>
    </source>
</evidence>
<dbReference type="EMBL" id="ML993591">
    <property type="protein sequence ID" value="KAF2167994.1"/>
    <property type="molecule type" value="Genomic_DNA"/>
</dbReference>
<dbReference type="Proteomes" id="UP000799537">
    <property type="component" value="Unassembled WGS sequence"/>
</dbReference>
<name>A0A6A6CLA5_ZASCE</name>
<accession>A0A6A6CLA5</accession>
<dbReference type="PANTHER" id="PTHR36978:SF8">
    <property type="entry name" value="NAD DEPENDENT EPIMERASE_DEHYDRATASE"/>
    <property type="match status" value="1"/>
</dbReference>
<keyword evidence="3" id="KW-1185">Reference proteome</keyword>
<dbReference type="InterPro" id="IPR027417">
    <property type="entry name" value="P-loop_NTPase"/>
</dbReference>
<dbReference type="PANTHER" id="PTHR36978">
    <property type="entry name" value="P-LOOP CONTAINING NUCLEOTIDE TRIPHOSPHATE HYDROLASE"/>
    <property type="match status" value="1"/>
</dbReference>
<feature type="transmembrane region" description="Helical" evidence="1">
    <location>
        <begin position="252"/>
        <end position="272"/>
    </location>
</feature>
<keyword evidence="1" id="KW-0812">Transmembrane</keyword>
<dbReference type="GeneID" id="54569841"/>